<dbReference type="SUPFAM" id="SSF47384">
    <property type="entry name" value="Homodimeric domain of signal transducing histidine kinase"/>
    <property type="match status" value="1"/>
</dbReference>
<dbReference type="Pfam" id="PF07495">
    <property type="entry name" value="Y_Y_Y"/>
    <property type="match status" value="1"/>
</dbReference>
<keyword evidence="8" id="KW-0812">Transmembrane</keyword>
<reference evidence="12 13" key="1">
    <citation type="journal article" date="2021" name="Sci. Rep.">
        <title>The distribution of antibiotic resistance genes in chicken gut microbiota commensals.</title>
        <authorList>
            <person name="Juricova H."/>
            <person name="Matiasovicova J."/>
            <person name="Kubasova T."/>
            <person name="Cejkova D."/>
            <person name="Rychlik I."/>
        </authorList>
    </citation>
    <scope>NUCLEOTIDE SEQUENCE [LARGE SCALE GENOMIC DNA]</scope>
    <source>
        <strain evidence="12 13">An772</strain>
    </source>
</reference>
<dbReference type="SMART" id="SM00388">
    <property type="entry name" value="HisKA"/>
    <property type="match status" value="1"/>
</dbReference>
<keyword evidence="8" id="KW-0472">Membrane</keyword>
<dbReference type="SUPFAM" id="SSF63829">
    <property type="entry name" value="Calcium-dependent phosphotriesterase"/>
    <property type="match status" value="1"/>
</dbReference>
<gene>
    <name evidence="12" type="ORF">H7U35_10045</name>
</gene>
<dbReference type="Pfam" id="PF12833">
    <property type="entry name" value="HTH_18"/>
    <property type="match status" value="1"/>
</dbReference>
<dbReference type="CDD" id="cd17574">
    <property type="entry name" value="REC_OmpR"/>
    <property type="match status" value="1"/>
</dbReference>
<dbReference type="InterPro" id="IPR005467">
    <property type="entry name" value="His_kinase_dom"/>
</dbReference>
<dbReference type="SUPFAM" id="SSF55874">
    <property type="entry name" value="ATPase domain of HSP90 chaperone/DNA topoisomerase II/histidine kinase"/>
    <property type="match status" value="1"/>
</dbReference>
<dbReference type="InterPro" id="IPR003661">
    <property type="entry name" value="HisK_dim/P_dom"/>
</dbReference>
<dbReference type="Pfam" id="PF00512">
    <property type="entry name" value="HisKA"/>
    <property type="match status" value="1"/>
</dbReference>
<dbReference type="EMBL" id="JACLYZ010000021">
    <property type="protein sequence ID" value="MBM6735558.1"/>
    <property type="molecule type" value="Genomic_DNA"/>
</dbReference>
<dbReference type="SUPFAM" id="SSF46689">
    <property type="entry name" value="Homeodomain-like"/>
    <property type="match status" value="1"/>
</dbReference>
<dbReference type="Proteomes" id="UP000766986">
    <property type="component" value="Unassembled WGS sequence"/>
</dbReference>
<dbReference type="InterPro" id="IPR009057">
    <property type="entry name" value="Homeodomain-like_sf"/>
</dbReference>
<evidence type="ECO:0000256" key="5">
    <source>
        <dbReference type="ARBA" id="ARBA00023125"/>
    </source>
</evidence>
<dbReference type="SMART" id="SM00448">
    <property type="entry name" value="REC"/>
    <property type="match status" value="1"/>
</dbReference>
<dbReference type="Pfam" id="PF00072">
    <property type="entry name" value="Response_reg"/>
    <property type="match status" value="1"/>
</dbReference>
<dbReference type="InterPro" id="IPR036890">
    <property type="entry name" value="HATPase_C_sf"/>
</dbReference>
<keyword evidence="6" id="KW-0804">Transcription</keyword>
<organism evidence="12 13">
    <name type="scientific">Mediterranea massiliensis</name>
    <dbReference type="NCBI Taxonomy" id="1841865"/>
    <lineage>
        <taxon>Bacteria</taxon>
        <taxon>Pseudomonadati</taxon>
        <taxon>Bacteroidota</taxon>
        <taxon>Bacteroidia</taxon>
        <taxon>Bacteroidales</taxon>
        <taxon>Bacteroidaceae</taxon>
        <taxon>Mediterranea</taxon>
    </lineage>
</organism>
<dbReference type="SUPFAM" id="SSF101898">
    <property type="entry name" value="NHL repeat"/>
    <property type="match status" value="1"/>
</dbReference>
<dbReference type="InterPro" id="IPR011123">
    <property type="entry name" value="Y_Y_Y"/>
</dbReference>
<evidence type="ECO:0000256" key="7">
    <source>
        <dbReference type="PROSITE-ProRule" id="PRU00169"/>
    </source>
</evidence>
<keyword evidence="8" id="KW-1133">Transmembrane helix</keyword>
<dbReference type="InterPro" id="IPR003594">
    <property type="entry name" value="HATPase_dom"/>
</dbReference>
<comment type="caution">
    <text evidence="12">The sequence shown here is derived from an EMBL/GenBank/DDBJ whole genome shotgun (WGS) entry which is preliminary data.</text>
</comment>
<dbReference type="InterPro" id="IPR013783">
    <property type="entry name" value="Ig-like_fold"/>
</dbReference>
<dbReference type="InterPro" id="IPR036097">
    <property type="entry name" value="HisK_dim/P_sf"/>
</dbReference>
<evidence type="ECO:0000313" key="12">
    <source>
        <dbReference type="EMBL" id="MBM6735558.1"/>
    </source>
</evidence>
<evidence type="ECO:0000313" key="13">
    <source>
        <dbReference type="Proteomes" id="UP000766986"/>
    </source>
</evidence>
<dbReference type="SMART" id="SM00387">
    <property type="entry name" value="HATPase_c"/>
    <property type="match status" value="1"/>
</dbReference>
<dbReference type="Gene3D" id="3.30.565.10">
    <property type="entry name" value="Histidine kinase-like ATPase, C-terminal domain"/>
    <property type="match status" value="1"/>
</dbReference>
<dbReference type="Gene3D" id="1.10.10.60">
    <property type="entry name" value="Homeodomain-like"/>
    <property type="match status" value="1"/>
</dbReference>
<dbReference type="Gene3D" id="2.130.10.10">
    <property type="entry name" value="YVTN repeat-like/Quinoprotein amine dehydrogenase"/>
    <property type="match status" value="2"/>
</dbReference>
<dbReference type="PROSITE" id="PS00041">
    <property type="entry name" value="HTH_ARAC_FAMILY_1"/>
    <property type="match status" value="1"/>
</dbReference>
<dbReference type="InterPro" id="IPR004358">
    <property type="entry name" value="Sig_transdc_His_kin-like_C"/>
</dbReference>
<dbReference type="Pfam" id="PF02518">
    <property type="entry name" value="HATPase_c"/>
    <property type="match status" value="1"/>
</dbReference>
<evidence type="ECO:0000259" key="10">
    <source>
        <dbReference type="PROSITE" id="PS50109"/>
    </source>
</evidence>
<keyword evidence="13" id="KW-1185">Reference proteome</keyword>
<sequence length="1365" mass="155714">MKHINLFVIFIGIFILNSYAYSSQDFYFSNLNLRDGLSQISVLDILQDSKGYMWFATRNGLNRYDGKNFVIYKNDPTDSLSLSNNHIYCLAEDSHQNLWIGTFHGLNVLNMKTNQLKRVVDSPYRSVKEMAINSLLVDSRNRLWIGTGQGLYICDLGTGSYNLSQQVKALQNNNVTSICETHDGQFWIGTSEGGVWIYDMQLQERLHLTDSSSGICLPGNSVSTIYEDSKGMVWIGSKYTGLCRIDLKQGTLHAFTQSDNLLSSNVRKIIEYQNLLLVGTFDGLYALDMTTEHFVRHPNVSLKRGHLNHFSIYALYVDKSQTLWVGTYSGGVNYSSTLNNRFVFHDPAEALNVYLSVYGIMTYGGNGDLYIATEGGGMLLFNYTGDDSKYSYYPIEGFSAQKYNQNMVKCLYLEGDTIWCGTAKGAVYKFDIQRKTYRLVYRLPQETAAVYSMLRDGRGCMWIANAAERGLVCRWPDGRMQNTFKTADGTNLPIFSARCLFELTPGVMLFGSRNHGLFRYNLVTGDYQHYYAGGKGSFRLLDNYVTSIVKDKRGRIWISMFGGGIALYEDGKGIVKSYTTKQGLMDNEVAAMVEDGNGILWLSTTSGISRFDTHSESFVNYHLNNGIGIEEFTPHSGILLPNGEIVFGGNNGFITFNPAEIHRNPYVPSLVLNSLTVNNRIIYPQDETQILDAVLDDTEKIDLKYNQNNLSVSYSALNYVFPNQNQYATFLHGYDKEWHYIGNRTEAYYTNLSPGTYVFEVKASNNDGIWQEKTRKVVIEIHPPLWRTWYAYLFYAVLVLTVLFLIMYYVTKKQKLERELYYQQQLQKQQDEFHENKIRMFTNFSHELRTPLTLVISPLQELVAMSGLTNVVRNKLDLIYSNAQRLLLLVNQLLDLRKSQEGKLDLHISKSNLTSFLQEIHLAFSHLAMRKSIHFEFDAENVPFYAWFDKSLIEKVVFNLLSNAIKFTPDNGRIVLYLRRCQYQEIPESIRNVLSEEMPPEMEFAIIRVSDSGCGISQDELKHIFTPFYQVEGHLPTDVGTGLGLSLVYTIVKLHHGCINVDSERMKGSTFTVYIPVLSSAYSEGDIERGSSVAEEVIVSETKPEKVVAERKWTILLAEDNADVRQYVKEYLENYFYIVEADNGMDALELTLQKYPNLVLSDIMMPKMDGLELCRRIKEDIQLEHIPVVLMTAKSMVEHIKEGFSVGADDYIVKPFNIEILVSRLQNILLSREKLKKLYGKKFSPDAMGIEIVSGDDRFTQKLFGVIEKNISNPDLNIDLLSSELGLSRSNLYRKLKAVTELSPTELIRNKRLEIAAKLLLETSYTISEVAVYAGFNSHAYFTSCFKNFYGYSPTEWVQMKKEQV</sequence>
<protein>
    <recommendedName>
        <fullName evidence="2">histidine kinase</fullName>
        <ecNumber evidence="2">2.7.13.3</ecNumber>
    </recommendedName>
</protein>
<evidence type="ECO:0000259" key="9">
    <source>
        <dbReference type="PROSITE" id="PS01124"/>
    </source>
</evidence>
<dbReference type="PANTHER" id="PTHR43547:SF2">
    <property type="entry name" value="HYBRID SIGNAL TRANSDUCTION HISTIDINE KINASE C"/>
    <property type="match status" value="1"/>
</dbReference>
<dbReference type="InterPro" id="IPR018062">
    <property type="entry name" value="HTH_AraC-typ_CS"/>
</dbReference>
<keyword evidence="3 7" id="KW-0597">Phosphoprotein</keyword>
<evidence type="ECO:0000256" key="8">
    <source>
        <dbReference type="SAM" id="Phobius"/>
    </source>
</evidence>
<evidence type="ECO:0000259" key="11">
    <source>
        <dbReference type="PROSITE" id="PS50110"/>
    </source>
</evidence>
<dbReference type="Pfam" id="PF07494">
    <property type="entry name" value="Reg_prop"/>
    <property type="match status" value="6"/>
</dbReference>
<evidence type="ECO:0000256" key="1">
    <source>
        <dbReference type="ARBA" id="ARBA00000085"/>
    </source>
</evidence>
<evidence type="ECO:0000256" key="6">
    <source>
        <dbReference type="ARBA" id="ARBA00023163"/>
    </source>
</evidence>
<comment type="catalytic activity">
    <reaction evidence="1">
        <text>ATP + protein L-histidine = ADP + protein N-phospho-L-histidine.</text>
        <dbReference type="EC" id="2.7.13.3"/>
    </reaction>
</comment>
<evidence type="ECO:0000256" key="4">
    <source>
        <dbReference type="ARBA" id="ARBA00023015"/>
    </source>
</evidence>
<accession>A0ABS2E1S8</accession>
<dbReference type="SMART" id="SM00342">
    <property type="entry name" value="HTH_ARAC"/>
    <property type="match status" value="1"/>
</dbReference>
<dbReference type="Gene3D" id="1.10.287.130">
    <property type="match status" value="1"/>
</dbReference>
<dbReference type="Gene3D" id="3.40.50.2300">
    <property type="match status" value="1"/>
</dbReference>
<feature type="modified residue" description="4-aspartylphosphate" evidence="7">
    <location>
        <position position="1162"/>
    </location>
</feature>
<dbReference type="InterPro" id="IPR018060">
    <property type="entry name" value="HTH_AraC"/>
</dbReference>
<feature type="transmembrane region" description="Helical" evidence="8">
    <location>
        <begin position="789"/>
        <end position="810"/>
    </location>
</feature>
<dbReference type="PANTHER" id="PTHR43547">
    <property type="entry name" value="TWO-COMPONENT HISTIDINE KINASE"/>
    <property type="match status" value="1"/>
</dbReference>
<dbReference type="EC" id="2.7.13.3" evidence="2"/>
<proteinExistence type="predicted"/>
<keyword evidence="5" id="KW-0238">DNA-binding</keyword>
<dbReference type="PROSITE" id="PS01124">
    <property type="entry name" value="HTH_ARAC_FAMILY_2"/>
    <property type="match status" value="1"/>
</dbReference>
<feature type="domain" description="Response regulatory" evidence="11">
    <location>
        <begin position="1114"/>
        <end position="1229"/>
    </location>
</feature>
<dbReference type="Gene3D" id="2.60.40.10">
    <property type="entry name" value="Immunoglobulins"/>
    <property type="match status" value="1"/>
</dbReference>
<feature type="domain" description="HTH araC/xylS-type" evidence="9">
    <location>
        <begin position="1261"/>
        <end position="1360"/>
    </location>
</feature>
<dbReference type="SUPFAM" id="SSF52172">
    <property type="entry name" value="CheY-like"/>
    <property type="match status" value="1"/>
</dbReference>
<dbReference type="InterPro" id="IPR011110">
    <property type="entry name" value="Reg_prop"/>
</dbReference>
<dbReference type="PROSITE" id="PS50109">
    <property type="entry name" value="HIS_KIN"/>
    <property type="match status" value="1"/>
</dbReference>
<name>A0ABS2E1S8_9BACT</name>
<dbReference type="PRINTS" id="PR00344">
    <property type="entry name" value="BCTRLSENSOR"/>
</dbReference>
<evidence type="ECO:0000256" key="2">
    <source>
        <dbReference type="ARBA" id="ARBA00012438"/>
    </source>
</evidence>
<dbReference type="CDD" id="cd00082">
    <property type="entry name" value="HisKA"/>
    <property type="match status" value="1"/>
</dbReference>
<dbReference type="RefSeq" id="WP_205095754.1">
    <property type="nucleotide sequence ID" value="NZ_JACLYZ010000021.1"/>
</dbReference>
<evidence type="ECO:0000256" key="3">
    <source>
        <dbReference type="ARBA" id="ARBA00022553"/>
    </source>
</evidence>
<feature type="domain" description="Histidine kinase" evidence="10">
    <location>
        <begin position="843"/>
        <end position="1079"/>
    </location>
</feature>
<dbReference type="PROSITE" id="PS50110">
    <property type="entry name" value="RESPONSE_REGULATORY"/>
    <property type="match status" value="1"/>
</dbReference>
<dbReference type="InterPro" id="IPR015943">
    <property type="entry name" value="WD40/YVTN_repeat-like_dom_sf"/>
</dbReference>
<dbReference type="InterPro" id="IPR001789">
    <property type="entry name" value="Sig_transdc_resp-reg_receiver"/>
</dbReference>
<dbReference type="InterPro" id="IPR011006">
    <property type="entry name" value="CheY-like_superfamily"/>
</dbReference>
<keyword evidence="4" id="KW-0805">Transcription regulation</keyword>